<dbReference type="Proteomes" id="UP000029221">
    <property type="component" value="Unassembled WGS sequence"/>
</dbReference>
<dbReference type="PANTHER" id="PTHR30619:SF1">
    <property type="entry name" value="RECOMBINATION PROTEIN 2"/>
    <property type="match status" value="1"/>
</dbReference>
<evidence type="ECO:0000256" key="4">
    <source>
        <dbReference type="ARBA" id="ARBA00022989"/>
    </source>
</evidence>
<dbReference type="InterPro" id="IPR004477">
    <property type="entry name" value="ComEC_N"/>
</dbReference>
<keyword evidence="3 6" id="KW-0812">Transmembrane</keyword>
<feature type="transmembrane region" description="Helical" evidence="6">
    <location>
        <begin position="479"/>
        <end position="496"/>
    </location>
</feature>
<evidence type="ECO:0000313" key="9">
    <source>
        <dbReference type="EMBL" id="GAK97853.1"/>
    </source>
</evidence>
<feature type="transmembrane region" description="Helical" evidence="6">
    <location>
        <begin position="448"/>
        <end position="467"/>
    </location>
</feature>
<feature type="transmembrane region" description="Helical" evidence="6">
    <location>
        <begin position="248"/>
        <end position="270"/>
    </location>
</feature>
<evidence type="ECO:0000256" key="3">
    <source>
        <dbReference type="ARBA" id="ARBA00022692"/>
    </source>
</evidence>
<dbReference type="InterPro" id="IPR025405">
    <property type="entry name" value="DUF4131"/>
</dbReference>
<sequence>MSYPFFKLLIAFVIGIVIATFFKVQSVFIYGVLSSSLCLLAITIFFKGWSKPFKWLGSLSVIALFVSLGFWRVQQEQFLPENHYVNQGSIGSEAVIELELYEQLASNQFNDRYYARVRNVNTTQSTGNVLVLFKTTDSLEFTLGHKLWVYDDINLPSNARNPGDFNYAKYLEGINVHGQIYIDKNKILKQELPKSSDLSFFIKVRKRLETALYSSEMSKQPIAMIEALLLGQRKHLDKEITISFRKAGVIHILALSGLHVGIILLIIEFLTRPLQRWNSYGAYLQTIVILIVLWSFALMTGMSPSIMRAVTMFSFVAIGMTLSRRTNTYFSLMLSAIVLLLINPRLIFNVGFQLSYAAVFAIVTLQPLFKSLWFPRNRVLRFLFSIFTVTLAAQIGVAPISLFYFHQFPLGFLIGNMVLLPALPMFLAASVLMMGLLVVCGNAFKLDVLLNFILEWVIDFIHKVGSWDFLLIEHVYLKLWQVILLYFILYGTALFVSPVLSRSKKERLIPIKPNNFLHLSLFSVLLCLVISTISTLTKDSKVLILHQAAGSAISVYNNHRAQVFTDFYKMTENRDSITWNRLRWIEPHRERKVLRDSLHYDLKINDLEIVIIKEDGFYRKTYNQPIVLLTQSARVNLERLINEVRPTLIIADGSNYRSNFITWESTCLKYNIPFINTYEEGAVELSY</sequence>
<comment type="caution">
    <text evidence="9">The sequence shown here is derived from an EMBL/GenBank/DDBJ whole genome shotgun (WGS) entry which is preliminary data.</text>
</comment>
<keyword evidence="10" id="KW-1185">Reference proteome</keyword>
<name>A0A090Q7Y2_9FLAO</name>
<gene>
    <name evidence="9" type="ORF">JCM19294_392</name>
</gene>
<feature type="domain" description="ComEC/Rec2-related protein" evidence="7">
    <location>
        <begin position="228"/>
        <end position="494"/>
    </location>
</feature>
<feature type="transmembrane region" description="Helical" evidence="6">
    <location>
        <begin position="53"/>
        <end position="71"/>
    </location>
</feature>
<feature type="transmembrane region" description="Helical" evidence="6">
    <location>
        <begin position="516"/>
        <end position="536"/>
    </location>
</feature>
<protein>
    <submittedName>
        <fullName evidence="9">Competence protein</fullName>
    </submittedName>
</protein>
<evidence type="ECO:0000259" key="8">
    <source>
        <dbReference type="Pfam" id="PF13567"/>
    </source>
</evidence>
<feature type="transmembrane region" description="Helical" evidence="6">
    <location>
        <begin position="354"/>
        <end position="375"/>
    </location>
</feature>
<dbReference type="Pfam" id="PF03772">
    <property type="entry name" value="Competence"/>
    <property type="match status" value="1"/>
</dbReference>
<feature type="transmembrane region" description="Helical" evidence="6">
    <location>
        <begin position="417"/>
        <end position="441"/>
    </location>
</feature>
<dbReference type="AlphaFoldDB" id="A0A090Q7Y2"/>
<feature type="transmembrane region" description="Helical" evidence="6">
    <location>
        <begin position="5"/>
        <end position="22"/>
    </location>
</feature>
<dbReference type="NCBIfam" id="TIGR00360">
    <property type="entry name" value="ComEC_N-term"/>
    <property type="match status" value="1"/>
</dbReference>
<comment type="subcellular location">
    <subcellularLocation>
        <location evidence="1">Cell membrane</location>
        <topology evidence="1">Multi-pass membrane protein</topology>
    </subcellularLocation>
</comment>
<reference evidence="9" key="1">
    <citation type="journal article" date="2014" name="Genome Announc.">
        <title>Draft Genome Sequences of Marine Flavobacterium Nonlabens Strains NR17, NR24, NR27, NR32, NR33, and Ara13.</title>
        <authorList>
            <person name="Nakanishi M."/>
            <person name="Meirelles P."/>
            <person name="Suzuki R."/>
            <person name="Takatani N."/>
            <person name="Mino S."/>
            <person name="Suda W."/>
            <person name="Oshima K."/>
            <person name="Hattori M."/>
            <person name="Ohkuma M."/>
            <person name="Hosokawa M."/>
            <person name="Miyashita K."/>
            <person name="Thompson F.L."/>
            <person name="Niwa A."/>
            <person name="Sawabe T."/>
            <person name="Sawabe T."/>
        </authorList>
    </citation>
    <scope>NUCLEOTIDE SEQUENCE [LARGE SCALE GENOMIC DNA]</scope>
    <source>
        <strain evidence="9">JCM 19294</strain>
    </source>
</reference>
<proteinExistence type="predicted"/>
<feature type="transmembrane region" description="Helical" evidence="6">
    <location>
        <begin position="28"/>
        <end position="46"/>
    </location>
</feature>
<dbReference type="InterPro" id="IPR052159">
    <property type="entry name" value="Competence_DNA_uptake"/>
</dbReference>
<keyword evidence="4 6" id="KW-1133">Transmembrane helix</keyword>
<dbReference type="EMBL" id="BBML01000007">
    <property type="protein sequence ID" value="GAK97853.1"/>
    <property type="molecule type" value="Genomic_DNA"/>
</dbReference>
<feature type="transmembrane region" description="Helical" evidence="6">
    <location>
        <begin position="282"/>
        <end position="299"/>
    </location>
</feature>
<evidence type="ECO:0000259" key="7">
    <source>
        <dbReference type="Pfam" id="PF03772"/>
    </source>
</evidence>
<feature type="domain" description="DUF4131" evidence="8">
    <location>
        <begin position="32"/>
        <end position="186"/>
    </location>
</feature>
<dbReference type="STRING" id="319236.BST91_09430"/>
<dbReference type="Pfam" id="PF13567">
    <property type="entry name" value="DUF4131"/>
    <property type="match status" value="1"/>
</dbReference>
<dbReference type="GO" id="GO:0005886">
    <property type="term" value="C:plasma membrane"/>
    <property type="evidence" value="ECO:0007669"/>
    <property type="project" value="UniProtKB-SubCell"/>
</dbReference>
<evidence type="ECO:0000256" key="2">
    <source>
        <dbReference type="ARBA" id="ARBA00022475"/>
    </source>
</evidence>
<evidence type="ECO:0000313" key="10">
    <source>
        <dbReference type="Proteomes" id="UP000029221"/>
    </source>
</evidence>
<feature type="transmembrane region" description="Helical" evidence="6">
    <location>
        <begin position="382"/>
        <end position="405"/>
    </location>
</feature>
<evidence type="ECO:0000256" key="6">
    <source>
        <dbReference type="SAM" id="Phobius"/>
    </source>
</evidence>
<dbReference type="eggNOG" id="COG0658">
    <property type="taxonomic scope" value="Bacteria"/>
</dbReference>
<keyword evidence="5 6" id="KW-0472">Membrane</keyword>
<feature type="transmembrane region" description="Helical" evidence="6">
    <location>
        <begin position="329"/>
        <end position="348"/>
    </location>
</feature>
<evidence type="ECO:0000256" key="1">
    <source>
        <dbReference type="ARBA" id="ARBA00004651"/>
    </source>
</evidence>
<accession>A0A090Q7Y2</accession>
<keyword evidence="2" id="KW-1003">Cell membrane</keyword>
<dbReference type="PANTHER" id="PTHR30619">
    <property type="entry name" value="DNA INTERNALIZATION/COMPETENCE PROTEIN COMEC/REC2"/>
    <property type="match status" value="1"/>
</dbReference>
<evidence type="ECO:0000256" key="5">
    <source>
        <dbReference type="ARBA" id="ARBA00023136"/>
    </source>
</evidence>
<organism evidence="9 10">
    <name type="scientific">Nonlabens tegetincola</name>
    <dbReference type="NCBI Taxonomy" id="323273"/>
    <lineage>
        <taxon>Bacteria</taxon>
        <taxon>Pseudomonadati</taxon>
        <taxon>Bacteroidota</taxon>
        <taxon>Flavobacteriia</taxon>
        <taxon>Flavobacteriales</taxon>
        <taxon>Flavobacteriaceae</taxon>
        <taxon>Nonlabens</taxon>
    </lineage>
</organism>